<keyword evidence="2" id="KW-0378">Hydrolase</keyword>
<evidence type="ECO:0000259" key="1">
    <source>
        <dbReference type="Pfam" id="PF00561"/>
    </source>
</evidence>
<dbReference type="PANTHER" id="PTHR43433">
    <property type="entry name" value="HYDROLASE, ALPHA/BETA FOLD FAMILY PROTEIN"/>
    <property type="match status" value="1"/>
</dbReference>
<dbReference type="Proteomes" id="UP000642819">
    <property type="component" value="Unassembled WGS sequence"/>
</dbReference>
<dbReference type="Gene3D" id="3.40.50.1820">
    <property type="entry name" value="alpha/beta hydrolase"/>
    <property type="match status" value="1"/>
</dbReference>
<feature type="domain" description="AB hydrolase-1" evidence="1">
    <location>
        <begin position="42"/>
        <end position="270"/>
    </location>
</feature>
<name>A0ABQ3GH86_9MICC</name>
<comment type="caution">
    <text evidence="2">The sequence shown here is derived from an EMBL/GenBank/DDBJ whole genome shotgun (WGS) entry which is preliminary data.</text>
</comment>
<dbReference type="SUPFAM" id="SSF53474">
    <property type="entry name" value="alpha/beta-Hydrolases"/>
    <property type="match status" value="1"/>
</dbReference>
<dbReference type="InterPro" id="IPR000073">
    <property type="entry name" value="AB_hydrolase_1"/>
</dbReference>
<evidence type="ECO:0000313" key="3">
    <source>
        <dbReference type="Proteomes" id="UP000642819"/>
    </source>
</evidence>
<organism evidence="2 3">
    <name type="scientific">Zhihengliuella salsuginis</name>
    <dbReference type="NCBI Taxonomy" id="578222"/>
    <lineage>
        <taxon>Bacteria</taxon>
        <taxon>Bacillati</taxon>
        <taxon>Actinomycetota</taxon>
        <taxon>Actinomycetes</taxon>
        <taxon>Micrococcales</taxon>
        <taxon>Micrococcaceae</taxon>
        <taxon>Zhihengliuella</taxon>
    </lineage>
</organism>
<dbReference type="EMBL" id="BMXK01000004">
    <property type="protein sequence ID" value="GHD04312.1"/>
    <property type="molecule type" value="Genomic_DNA"/>
</dbReference>
<dbReference type="InterPro" id="IPR050471">
    <property type="entry name" value="AB_hydrolase"/>
</dbReference>
<sequence>MLGDGRRLDVRVTGPANGQVLVAHVGTPMAATRLRFLEGPAHERGLRVVTMSRPGYGDSTRRAGRTVVDAVADTREVLEELGVTSCLVLGYSGGGPHALACAARLGGVRAVLVIAGTAPYMGDPVWMDGMGEENVKGFTAAVEGEEALRPLLEEDPDRMQSVTVEQMVENLASLLPDVDRALMTDEFGDDILASMQEGYRVGVDGSLDDSLALVQPWGFELDEIDVPTILWQGSLDKMVPFSHGRQLADRLTGAASHLESGEGHVSIVVGAMGTMLDELIAAGGEPPAE</sequence>
<evidence type="ECO:0000313" key="2">
    <source>
        <dbReference type="EMBL" id="GHD04312.1"/>
    </source>
</evidence>
<dbReference type="InterPro" id="IPR029058">
    <property type="entry name" value="AB_hydrolase_fold"/>
</dbReference>
<reference evidence="3" key="1">
    <citation type="journal article" date="2019" name="Int. J. Syst. Evol. Microbiol.">
        <title>The Global Catalogue of Microorganisms (GCM) 10K type strain sequencing project: providing services to taxonomists for standard genome sequencing and annotation.</title>
        <authorList>
            <consortium name="The Broad Institute Genomics Platform"/>
            <consortium name="The Broad Institute Genome Sequencing Center for Infectious Disease"/>
            <person name="Wu L."/>
            <person name="Ma J."/>
        </authorList>
    </citation>
    <scope>NUCLEOTIDE SEQUENCE [LARGE SCALE GENOMIC DNA]</scope>
    <source>
        <strain evidence="3">KCTC 19466</strain>
    </source>
</reference>
<accession>A0ABQ3GH86</accession>
<dbReference type="PANTHER" id="PTHR43433:SF5">
    <property type="entry name" value="AB HYDROLASE-1 DOMAIN-CONTAINING PROTEIN"/>
    <property type="match status" value="1"/>
</dbReference>
<gene>
    <name evidence="2" type="ORF">GCM10008096_11480</name>
</gene>
<dbReference type="GO" id="GO:0016787">
    <property type="term" value="F:hydrolase activity"/>
    <property type="evidence" value="ECO:0007669"/>
    <property type="project" value="UniProtKB-KW"/>
</dbReference>
<protein>
    <submittedName>
        <fullName evidence="2">Alpha/beta hydrolase</fullName>
    </submittedName>
</protein>
<proteinExistence type="predicted"/>
<dbReference type="Pfam" id="PF00561">
    <property type="entry name" value="Abhydrolase_1"/>
    <property type="match status" value="1"/>
</dbReference>
<keyword evidence="3" id="KW-1185">Reference proteome</keyword>